<sequence>MLPPTVRPAVPTDFFALRPMLRGMGFVEDEAALAGRFPCWWRRLLGYAAVHDHGPHLRSGHSHRTAKLDDLYTVPDARKQGVARTLMRARLTPCADRRRRSPSSLKWVR</sequence>
<evidence type="ECO:0000313" key="2">
    <source>
        <dbReference type="EMBL" id="EYB68824.1"/>
    </source>
</evidence>
<dbReference type="RefSeq" id="WP_051517182.1">
    <property type="nucleotide sequence ID" value="NZ_JHAC01000017.1"/>
</dbReference>
<keyword evidence="3" id="KW-1185">Reference proteome</keyword>
<dbReference type="STRING" id="1476583.DEIPH_ctg017orf0198"/>
<proteinExistence type="predicted"/>
<dbReference type="Proteomes" id="UP000020492">
    <property type="component" value="Unassembled WGS sequence"/>
</dbReference>
<evidence type="ECO:0000313" key="3">
    <source>
        <dbReference type="Proteomes" id="UP000020492"/>
    </source>
</evidence>
<dbReference type="CDD" id="cd04301">
    <property type="entry name" value="NAT_SF"/>
    <property type="match status" value="1"/>
</dbReference>
<dbReference type="EMBL" id="JHAC01000017">
    <property type="protein sequence ID" value="EYB68824.1"/>
    <property type="molecule type" value="Genomic_DNA"/>
</dbReference>
<dbReference type="SUPFAM" id="SSF55729">
    <property type="entry name" value="Acyl-CoA N-acyltransferases (Nat)"/>
    <property type="match status" value="1"/>
</dbReference>
<organism evidence="2 3">
    <name type="scientific">Deinococcus phoenicis</name>
    <dbReference type="NCBI Taxonomy" id="1476583"/>
    <lineage>
        <taxon>Bacteria</taxon>
        <taxon>Thermotogati</taxon>
        <taxon>Deinococcota</taxon>
        <taxon>Deinococci</taxon>
        <taxon>Deinococcales</taxon>
        <taxon>Deinococcaceae</taxon>
        <taxon>Deinococcus</taxon>
    </lineage>
</organism>
<dbReference type="InterPro" id="IPR000182">
    <property type="entry name" value="GNAT_dom"/>
</dbReference>
<gene>
    <name evidence="2" type="ORF">DEIPH_ctg017orf0198</name>
</gene>
<accession>A0A016QSP3</accession>
<reference evidence="2 3" key="1">
    <citation type="submission" date="2014-03" db="EMBL/GenBank/DDBJ databases">
        <title>Draft genome sequence of Deinococcus phoenicis 1P10ME.</title>
        <authorList>
            <person name="Stepanov V.G."/>
            <person name="Vaishampayan P."/>
            <person name="Venkateswaran K."/>
            <person name="Fox G.E."/>
        </authorList>
    </citation>
    <scope>NUCLEOTIDE SEQUENCE [LARGE SCALE GENOMIC DNA]</scope>
    <source>
        <strain evidence="2 3">1P10ME</strain>
    </source>
</reference>
<name>A0A016QSP3_9DEIO</name>
<dbReference type="Pfam" id="PF00583">
    <property type="entry name" value="Acetyltransf_1"/>
    <property type="match status" value="1"/>
</dbReference>
<evidence type="ECO:0000259" key="1">
    <source>
        <dbReference type="Pfam" id="PF00583"/>
    </source>
</evidence>
<feature type="domain" description="N-acetyltransferase" evidence="1">
    <location>
        <begin position="40"/>
        <end position="91"/>
    </location>
</feature>
<dbReference type="Gene3D" id="3.40.630.30">
    <property type="match status" value="1"/>
</dbReference>
<dbReference type="InterPro" id="IPR016181">
    <property type="entry name" value="Acyl_CoA_acyltransferase"/>
</dbReference>
<dbReference type="AlphaFoldDB" id="A0A016QSP3"/>
<dbReference type="GO" id="GO:0016747">
    <property type="term" value="F:acyltransferase activity, transferring groups other than amino-acyl groups"/>
    <property type="evidence" value="ECO:0007669"/>
    <property type="project" value="InterPro"/>
</dbReference>
<protein>
    <recommendedName>
        <fullName evidence="1">N-acetyltransferase domain-containing protein</fullName>
    </recommendedName>
</protein>
<dbReference type="PATRIC" id="fig|1476583.3.peg.1185"/>
<comment type="caution">
    <text evidence="2">The sequence shown here is derived from an EMBL/GenBank/DDBJ whole genome shotgun (WGS) entry which is preliminary data.</text>
</comment>
<dbReference type="eggNOG" id="COG0454">
    <property type="taxonomic scope" value="Bacteria"/>
</dbReference>